<dbReference type="AlphaFoldDB" id="A0A0H4PI10"/>
<accession>A0A0H4PI10</accession>
<evidence type="ECO:0000313" key="2">
    <source>
        <dbReference type="Proteomes" id="UP000036520"/>
    </source>
</evidence>
<dbReference type="SUPFAM" id="SSF101744">
    <property type="entry name" value="Rof/RNase P subunit-like"/>
    <property type="match status" value="1"/>
</dbReference>
<name>A0A0H4PI10_9BACT</name>
<reference evidence="1 2" key="1">
    <citation type="submission" date="2015-07" db="EMBL/GenBank/DDBJ databases">
        <authorList>
            <person name="Kim K.M."/>
        </authorList>
    </citation>
    <scope>NUCLEOTIDE SEQUENCE [LARGE SCALE GENOMIC DNA]</scope>
    <source>
        <strain evidence="1 2">KCTC 12363</strain>
    </source>
</reference>
<sequence>MKGNQNYVPISCLFFDRLQDWATKKEIVALTFFNKDLKIVAKSSRIIDLFTKNSEEFIVLESGENFRLDQLISVNGFRVDSCEIAPRK</sequence>
<dbReference type="InterPro" id="IPR023534">
    <property type="entry name" value="Rof/RNase_P-like"/>
</dbReference>
<proteinExistence type="predicted"/>
<dbReference type="RefSeq" id="WP_048644179.1">
    <property type="nucleotide sequence ID" value="NZ_CP012040.1"/>
</dbReference>
<dbReference type="OrthoDB" id="5344363at2"/>
<dbReference type="EMBL" id="CP012040">
    <property type="protein sequence ID" value="AKP54166.1"/>
    <property type="molecule type" value="Genomic_DNA"/>
</dbReference>
<evidence type="ECO:0000313" key="1">
    <source>
        <dbReference type="EMBL" id="AKP54166.1"/>
    </source>
</evidence>
<dbReference type="STRING" id="320787.CA2015_4844"/>
<dbReference type="KEGG" id="camu:CA2015_4844"/>
<gene>
    <name evidence="1" type="ORF">CA2015_4844</name>
</gene>
<keyword evidence="2" id="KW-1185">Reference proteome</keyword>
<dbReference type="Proteomes" id="UP000036520">
    <property type="component" value="Chromosome"/>
</dbReference>
<organism evidence="1 2">
    <name type="scientific">Cyclobacterium amurskyense</name>
    <dbReference type="NCBI Taxonomy" id="320787"/>
    <lineage>
        <taxon>Bacteria</taxon>
        <taxon>Pseudomonadati</taxon>
        <taxon>Bacteroidota</taxon>
        <taxon>Cytophagia</taxon>
        <taxon>Cytophagales</taxon>
        <taxon>Cyclobacteriaceae</taxon>
        <taxon>Cyclobacterium</taxon>
    </lineage>
</organism>
<protein>
    <submittedName>
        <fullName evidence="1">Uncharacterized protein</fullName>
    </submittedName>
</protein>